<name>A0AA38BTY7_TAXCH</name>
<dbReference type="SUPFAM" id="SSF52058">
    <property type="entry name" value="L domain-like"/>
    <property type="match status" value="1"/>
</dbReference>
<dbReference type="GO" id="GO:0051707">
    <property type="term" value="P:response to other organism"/>
    <property type="evidence" value="ECO:0007669"/>
    <property type="project" value="UniProtKB-ARBA"/>
</dbReference>
<dbReference type="EMBL" id="JAHRHJ020003813">
    <property type="protein sequence ID" value="KAH9287881.1"/>
    <property type="molecule type" value="Genomic_DNA"/>
</dbReference>
<dbReference type="Gene3D" id="3.80.10.10">
    <property type="entry name" value="Ribonuclease Inhibitor"/>
    <property type="match status" value="2"/>
</dbReference>
<evidence type="ECO:0000256" key="3">
    <source>
        <dbReference type="ARBA" id="ARBA00022821"/>
    </source>
</evidence>
<dbReference type="GO" id="GO:0006952">
    <property type="term" value="P:defense response"/>
    <property type="evidence" value="ECO:0007669"/>
    <property type="project" value="UniProtKB-KW"/>
</dbReference>
<proteinExistence type="predicted"/>
<evidence type="ECO:0000256" key="2">
    <source>
        <dbReference type="ARBA" id="ARBA00022737"/>
    </source>
</evidence>
<dbReference type="InterPro" id="IPR042197">
    <property type="entry name" value="Apaf_helical"/>
</dbReference>
<sequence>MSSPQMRYTMRIFAGESFYFINPFDISKQTLASLHVHRATTLEETATGISSDDNNSQGSNPRHAELFEWEHIARMHPTLNTTIDDVDMIDMTDLRDFDMNHNWKMLLHSFHTPSPTDAPTTHFPAQTIPTHFCSSLYLPQNSFLISKFITSRSPPFIVFSYGSVQSNSMASTSTPDKNELTNPFEEFAPSTSSKRIKQLPYDVFINHRGPDVKHTLAMALYGALSGMGLRPFLDSKELETGDFLPREIKEAMSSAELHIAIFSEKYAESPWCLAELSFMLKTGTRFVPVFYYVDPADIRWVNKGKGVYAPAFLQHEEKERYTAEMLQEWKKALYEASFYCGHTITNKDEERGLLKTIVNDVSRVVKEVPLIVAKHPVGLEKTVEDFEKTMLQPAQPRHHSVQIVGIWGMGGSGKTTLAKHIYNSKHASMERCSFVFDVRDAASKNMLQHKQKKLLEDLGMKDVSFDSCEEGKGILAKHLRSIRVLVILDDVDHMDQLDALLPVKDNLGFGSLIIVTTRELEVLRCWGILSIYKMRTLDLFQAKELFCWHAFLRPSPLDGFEELVKKFLNACNGLPLSLKVFGGQLYGKYCKDYWECQLDKIYRVLDKDLKETLKISYDVLDHEEKEVFLDVACFFIGEESSLAIEVWNGSGWTGLHSWEKLLNKCLVELDEENRIKMHDHLRDLGREIASKHSPHRLWRPEQVTDFQNEAEVRLTFFCRQTLFSWEHFYCFLCNCLMSFLYVQKRSIRGIKITTDGSTPEVYDGLCGLAASSLGLKIFSVTGDYVSHIIDKLVSRDLVWLRCCPFTGNRILPSQVSLKKLRVLEFGSFGHGHQLGELWEVDSDVSILISSSFKTVFQIIYNCCMVFVILIENVMIQAPVQLRELVIYQCDKMKRFPNSIGSLGKLRKIVIKGAGRMESLPEEFSSLLSLVHLQLSGCNKLSSLPSCFGNLTNLRHLDLSRCSSLTRLPVSFKQLTFLHYLNFDWCTNLAFNLDIFENMTKLEYLNFSYCEKLEELPSHITNQVSLRELYLKRVMLRELPIDIGQLSKLRVMRIWSEFSLPDSIGNLSSLITLEICCSMREALPKSIRQLINLQTLDILESPIEELDFGQGSLCNLKEMGLYETRRVSKISISEGCCPSLEEFIIYDNDNLTEIEALPRTVKNIRLERCTMLNNLRCIGGLENLEKLTILSCPELEELPSFKELASLREFKVKDCYEVVKIDGLEHCRSLEQLRAETMWEVPGIQSLEHMERLRTVELRTNNISAVEPCIRTLK</sequence>
<dbReference type="GO" id="GO:0007165">
    <property type="term" value="P:signal transduction"/>
    <property type="evidence" value="ECO:0007669"/>
    <property type="project" value="InterPro"/>
</dbReference>
<dbReference type="SUPFAM" id="SSF52200">
    <property type="entry name" value="Toll/Interleukin receptor TIR domain"/>
    <property type="match status" value="1"/>
</dbReference>
<dbReference type="Pfam" id="PF01582">
    <property type="entry name" value="TIR"/>
    <property type="match status" value="1"/>
</dbReference>
<dbReference type="Pfam" id="PF23598">
    <property type="entry name" value="LRR_14"/>
    <property type="match status" value="1"/>
</dbReference>
<dbReference type="SMART" id="SM00255">
    <property type="entry name" value="TIR"/>
    <property type="match status" value="1"/>
</dbReference>
<dbReference type="InterPro" id="IPR055414">
    <property type="entry name" value="LRR_R13L4/SHOC2-like"/>
</dbReference>
<dbReference type="SUPFAM" id="SSF46785">
    <property type="entry name" value="Winged helix' DNA-binding domain"/>
    <property type="match status" value="1"/>
</dbReference>
<dbReference type="InterPro" id="IPR035897">
    <property type="entry name" value="Toll_tir_struct_dom_sf"/>
</dbReference>
<evidence type="ECO:0000256" key="1">
    <source>
        <dbReference type="ARBA" id="ARBA00022614"/>
    </source>
</evidence>
<dbReference type="InterPro" id="IPR000157">
    <property type="entry name" value="TIR_dom"/>
</dbReference>
<dbReference type="InterPro" id="IPR002182">
    <property type="entry name" value="NB-ARC"/>
</dbReference>
<evidence type="ECO:0000313" key="6">
    <source>
        <dbReference type="Proteomes" id="UP000824469"/>
    </source>
</evidence>
<dbReference type="InterPro" id="IPR027417">
    <property type="entry name" value="P-loop_NTPase"/>
</dbReference>
<evidence type="ECO:0000259" key="4">
    <source>
        <dbReference type="PROSITE" id="PS50104"/>
    </source>
</evidence>
<dbReference type="InterPro" id="IPR036390">
    <property type="entry name" value="WH_DNA-bd_sf"/>
</dbReference>
<reference evidence="5 6" key="1">
    <citation type="journal article" date="2021" name="Nat. Plants">
        <title>The Taxus genome provides insights into paclitaxel biosynthesis.</title>
        <authorList>
            <person name="Xiong X."/>
            <person name="Gou J."/>
            <person name="Liao Q."/>
            <person name="Li Y."/>
            <person name="Zhou Q."/>
            <person name="Bi G."/>
            <person name="Li C."/>
            <person name="Du R."/>
            <person name="Wang X."/>
            <person name="Sun T."/>
            <person name="Guo L."/>
            <person name="Liang H."/>
            <person name="Lu P."/>
            <person name="Wu Y."/>
            <person name="Zhang Z."/>
            <person name="Ro D.K."/>
            <person name="Shang Y."/>
            <person name="Huang S."/>
            <person name="Yan J."/>
        </authorList>
    </citation>
    <scope>NUCLEOTIDE SEQUENCE [LARGE SCALE GENOMIC DNA]</scope>
    <source>
        <strain evidence="5">Ta-2019</strain>
    </source>
</reference>
<keyword evidence="6" id="KW-1185">Reference proteome</keyword>
<dbReference type="Gene3D" id="1.10.8.430">
    <property type="entry name" value="Helical domain of apoptotic protease-activating factors"/>
    <property type="match status" value="1"/>
</dbReference>
<dbReference type="Proteomes" id="UP000824469">
    <property type="component" value="Unassembled WGS sequence"/>
</dbReference>
<feature type="domain" description="TIR" evidence="4">
    <location>
        <begin position="199"/>
        <end position="365"/>
    </location>
</feature>
<dbReference type="Gene3D" id="3.40.50.300">
    <property type="entry name" value="P-loop containing nucleotide triphosphate hydrolases"/>
    <property type="match status" value="1"/>
</dbReference>
<keyword evidence="1" id="KW-0433">Leucine-rich repeat</keyword>
<dbReference type="PROSITE" id="PS50104">
    <property type="entry name" value="TIR"/>
    <property type="match status" value="1"/>
</dbReference>
<evidence type="ECO:0000313" key="5">
    <source>
        <dbReference type="EMBL" id="KAH9287881.1"/>
    </source>
</evidence>
<organism evidence="5 6">
    <name type="scientific">Taxus chinensis</name>
    <name type="common">Chinese yew</name>
    <name type="synonym">Taxus wallichiana var. chinensis</name>
    <dbReference type="NCBI Taxonomy" id="29808"/>
    <lineage>
        <taxon>Eukaryota</taxon>
        <taxon>Viridiplantae</taxon>
        <taxon>Streptophyta</taxon>
        <taxon>Embryophyta</taxon>
        <taxon>Tracheophyta</taxon>
        <taxon>Spermatophyta</taxon>
        <taxon>Pinopsida</taxon>
        <taxon>Pinidae</taxon>
        <taxon>Conifers II</taxon>
        <taxon>Cupressales</taxon>
        <taxon>Taxaceae</taxon>
        <taxon>Taxus</taxon>
    </lineage>
</organism>
<dbReference type="PANTHER" id="PTHR11017:SF385">
    <property type="entry name" value="DISEASE RESISTANCE PROTEIN (TIR-NBS-LRR CLASS)-RELATED"/>
    <property type="match status" value="1"/>
</dbReference>
<dbReference type="Gene3D" id="3.40.50.10140">
    <property type="entry name" value="Toll/interleukin-1 receptor homology (TIR) domain"/>
    <property type="match status" value="1"/>
</dbReference>
<dbReference type="InterPro" id="IPR044974">
    <property type="entry name" value="Disease_R_plants"/>
</dbReference>
<keyword evidence="3" id="KW-0611">Plant defense</keyword>
<dbReference type="InterPro" id="IPR058192">
    <property type="entry name" value="WHD_ROQ1-like"/>
</dbReference>
<gene>
    <name evidence="5" type="ORF">KI387_031998</name>
</gene>
<feature type="non-terminal residue" evidence="5">
    <location>
        <position position="1"/>
    </location>
</feature>
<accession>A0AA38BTY7</accession>
<dbReference type="Pfam" id="PF00931">
    <property type="entry name" value="NB-ARC"/>
    <property type="match status" value="1"/>
</dbReference>
<dbReference type="AlphaFoldDB" id="A0AA38BTY7"/>
<comment type="caution">
    <text evidence="5">The sequence shown here is derived from an EMBL/GenBank/DDBJ whole genome shotgun (WGS) entry which is preliminary data.</text>
</comment>
<protein>
    <recommendedName>
        <fullName evidence="4">TIR domain-containing protein</fullName>
    </recommendedName>
</protein>
<dbReference type="GO" id="GO:0043531">
    <property type="term" value="F:ADP binding"/>
    <property type="evidence" value="ECO:0007669"/>
    <property type="project" value="InterPro"/>
</dbReference>
<dbReference type="InterPro" id="IPR032675">
    <property type="entry name" value="LRR_dom_sf"/>
</dbReference>
<keyword evidence="2" id="KW-0677">Repeat</keyword>
<dbReference type="PRINTS" id="PR00364">
    <property type="entry name" value="DISEASERSIST"/>
</dbReference>
<dbReference type="PANTHER" id="PTHR11017">
    <property type="entry name" value="LEUCINE-RICH REPEAT-CONTAINING PROTEIN"/>
    <property type="match status" value="1"/>
</dbReference>
<dbReference type="Pfam" id="PF23282">
    <property type="entry name" value="WHD_ROQ1"/>
    <property type="match status" value="1"/>
</dbReference>
<dbReference type="SUPFAM" id="SSF52540">
    <property type="entry name" value="P-loop containing nucleoside triphosphate hydrolases"/>
    <property type="match status" value="1"/>
</dbReference>
<dbReference type="OMA" id="NIRLERC"/>